<name>A0A150FU50_GONPE</name>
<dbReference type="STRING" id="33097.A0A150FU50"/>
<dbReference type="EMBL" id="LSYV01000699">
    <property type="protein sequence ID" value="KXZ41163.1"/>
    <property type="molecule type" value="Genomic_DNA"/>
</dbReference>
<accession>A0A150FU50</accession>
<evidence type="ECO:0000313" key="1">
    <source>
        <dbReference type="EMBL" id="KXZ41163.1"/>
    </source>
</evidence>
<sequence length="197" mass="21281">MQAVPSVPPVAPVGELLRGLLKPHGVKEELGRGLWRAIQHAFVLTTQHRQAVADPSAQQLLEAAETCAGIESVSEADVARLCHDLNGRAVGGQQPLPAEPFVVVQRHSVRVPLAQQLVRLHAIVKGQQLLLWRSSDLAPDGTALPVAMMHQLEGLGAEKDQEGTPAVGAFFNDVRYYFTDNERVALHHVHNNGATGE</sequence>
<reference evidence="2" key="1">
    <citation type="journal article" date="2016" name="Nat. Commun.">
        <title>The Gonium pectorale genome demonstrates co-option of cell cycle regulation during the evolution of multicellularity.</title>
        <authorList>
            <person name="Hanschen E.R."/>
            <person name="Marriage T.N."/>
            <person name="Ferris P.J."/>
            <person name="Hamaji T."/>
            <person name="Toyoda A."/>
            <person name="Fujiyama A."/>
            <person name="Neme R."/>
            <person name="Noguchi H."/>
            <person name="Minakuchi Y."/>
            <person name="Suzuki M."/>
            <person name="Kawai-Toyooka H."/>
            <person name="Smith D.R."/>
            <person name="Sparks H."/>
            <person name="Anderson J."/>
            <person name="Bakaric R."/>
            <person name="Luria V."/>
            <person name="Karger A."/>
            <person name="Kirschner M.W."/>
            <person name="Durand P.M."/>
            <person name="Michod R.E."/>
            <person name="Nozaki H."/>
            <person name="Olson B.J."/>
        </authorList>
    </citation>
    <scope>NUCLEOTIDE SEQUENCE [LARGE SCALE GENOMIC DNA]</scope>
    <source>
        <strain evidence="2">NIES-2863</strain>
    </source>
</reference>
<dbReference type="OrthoDB" id="560182at2759"/>
<keyword evidence="2" id="KW-1185">Reference proteome</keyword>
<protein>
    <submittedName>
        <fullName evidence="1">Uncharacterized protein</fullName>
    </submittedName>
</protein>
<organism evidence="1 2">
    <name type="scientific">Gonium pectorale</name>
    <name type="common">Green alga</name>
    <dbReference type="NCBI Taxonomy" id="33097"/>
    <lineage>
        <taxon>Eukaryota</taxon>
        <taxon>Viridiplantae</taxon>
        <taxon>Chlorophyta</taxon>
        <taxon>core chlorophytes</taxon>
        <taxon>Chlorophyceae</taxon>
        <taxon>CS clade</taxon>
        <taxon>Chlamydomonadales</taxon>
        <taxon>Volvocaceae</taxon>
        <taxon>Gonium</taxon>
    </lineage>
</organism>
<evidence type="ECO:0000313" key="2">
    <source>
        <dbReference type="Proteomes" id="UP000075714"/>
    </source>
</evidence>
<proteinExistence type="predicted"/>
<dbReference type="AlphaFoldDB" id="A0A150FU50"/>
<comment type="caution">
    <text evidence="1">The sequence shown here is derived from an EMBL/GenBank/DDBJ whole genome shotgun (WGS) entry which is preliminary data.</text>
</comment>
<dbReference type="Proteomes" id="UP000075714">
    <property type="component" value="Unassembled WGS sequence"/>
</dbReference>
<gene>
    <name evidence="1" type="ORF">GPECTOR_703g852</name>
</gene>